<sequence>MVFNQLCPPALIYLIFSTTQVIIDSVKGLYNTALMKIWVAILFTILLNYLCSLGLGTISWLIVFIPFILMTLVVAVLLLMFGLDPSTGKLKMEQQDSHKHHKHGEEENDAHSHGDGDHIDPDVNTSQKTDTNNLGYSNSNEKSVGNSKTQDAKPESKQEKTDKILKRSILFYQEDVPHKDGMLAKKKGGEDLKGATSVSGDVGSFDSNHVKLFIEDMTNLLYGMQEHEIASWYKTTALECINNLEGTTKEKEQKVINCLSEARTAMLGKFTDPQKRNLLENNILHRYCPDAKSDSECGEAVKKNWLKFE</sequence>
<keyword evidence="2" id="KW-1133">Transmembrane helix</keyword>
<feature type="compositionally biased region" description="Basic and acidic residues" evidence="1">
    <location>
        <begin position="150"/>
        <end position="161"/>
    </location>
</feature>
<dbReference type="EMBL" id="MN740847">
    <property type="protein sequence ID" value="QHU14798.1"/>
    <property type="molecule type" value="Genomic_DNA"/>
</dbReference>
<feature type="compositionally biased region" description="Basic and acidic residues" evidence="1">
    <location>
        <begin position="91"/>
        <end position="121"/>
    </location>
</feature>
<dbReference type="AlphaFoldDB" id="A0A6C0KEP7"/>
<feature type="transmembrane region" description="Helical" evidence="2">
    <location>
        <begin position="61"/>
        <end position="83"/>
    </location>
</feature>
<accession>A0A6C0KEP7</accession>
<reference evidence="3" key="1">
    <citation type="journal article" date="2020" name="Nature">
        <title>Giant virus diversity and host interactions through global metagenomics.</title>
        <authorList>
            <person name="Schulz F."/>
            <person name="Roux S."/>
            <person name="Paez-Espino D."/>
            <person name="Jungbluth S."/>
            <person name="Walsh D.A."/>
            <person name="Denef V.J."/>
            <person name="McMahon K.D."/>
            <person name="Konstantinidis K.T."/>
            <person name="Eloe-Fadrosh E.A."/>
            <person name="Kyrpides N.C."/>
            <person name="Woyke T."/>
        </authorList>
    </citation>
    <scope>NUCLEOTIDE SEQUENCE</scope>
    <source>
        <strain evidence="3">GVMAG-S-1102244-55</strain>
    </source>
</reference>
<proteinExistence type="predicted"/>
<evidence type="ECO:0000256" key="1">
    <source>
        <dbReference type="SAM" id="MobiDB-lite"/>
    </source>
</evidence>
<name>A0A6C0KEP7_9ZZZZ</name>
<organism evidence="3">
    <name type="scientific">viral metagenome</name>
    <dbReference type="NCBI Taxonomy" id="1070528"/>
    <lineage>
        <taxon>unclassified sequences</taxon>
        <taxon>metagenomes</taxon>
        <taxon>organismal metagenomes</taxon>
    </lineage>
</organism>
<evidence type="ECO:0000256" key="2">
    <source>
        <dbReference type="SAM" id="Phobius"/>
    </source>
</evidence>
<keyword evidence="2" id="KW-0472">Membrane</keyword>
<evidence type="ECO:0000313" key="3">
    <source>
        <dbReference type="EMBL" id="QHU14798.1"/>
    </source>
</evidence>
<keyword evidence="2" id="KW-0812">Transmembrane</keyword>
<feature type="compositionally biased region" description="Polar residues" evidence="1">
    <location>
        <begin position="123"/>
        <end position="149"/>
    </location>
</feature>
<feature type="transmembrane region" description="Helical" evidence="2">
    <location>
        <begin position="37"/>
        <end position="55"/>
    </location>
</feature>
<feature type="transmembrane region" description="Helical" evidence="2">
    <location>
        <begin position="12"/>
        <end position="30"/>
    </location>
</feature>
<feature type="region of interest" description="Disordered" evidence="1">
    <location>
        <begin position="91"/>
        <end position="161"/>
    </location>
</feature>
<protein>
    <submittedName>
        <fullName evidence="3">Uncharacterized protein</fullName>
    </submittedName>
</protein>